<comment type="similarity">
    <text evidence="2 14">Belongs to the thiolase-like superfamily. FabH family.</text>
</comment>
<evidence type="ECO:0000259" key="15">
    <source>
        <dbReference type="Pfam" id="PF08541"/>
    </source>
</evidence>
<evidence type="ECO:0000259" key="16">
    <source>
        <dbReference type="Pfam" id="PF08545"/>
    </source>
</evidence>
<dbReference type="NCBIfam" id="TIGR00747">
    <property type="entry name" value="fabH"/>
    <property type="match status" value="1"/>
</dbReference>
<feature type="region of interest" description="ACP-binding" evidence="14">
    <location>
        <begin position="255"/>
        <end position="259"/>
    </location>
</feature>
<dbReference type="GO" id="GO:0033818">
    <property type="term" value="F:beta-ketoacyl-acyl-carrier-protein synthase III activity"/>
    <property type="evidence" value="ECO:0007669"/>
    <property type="project" value="UniProtKB-UniRule"/>
</dbReference>
<keyword evidence="5 14" id="KW-0276">Fatty acid metabolism</keyword>
<keyword evidence="14" id="KW-0963">Cytoplasm</keyword>
<comment type="pathway">
    <text evidence="1 14">Lipid metabolism; fatty acid biosynthesis.</text>
</comment>
<dbReference type="PANTHER" id="PTHR43091:SF1">
    <property type="entry name" value="BETA-KETOACYL-[ACYL-CARRIER-PROTEIN] SYNTHASE III, CHLOROPLASTIC"/>
    <property type="match status" value="1"/>
</dbReference>
<accession>A0A931PSQ0</accession>
<dbReference type="Pfam" id="PF08541">
    <property type="entry name" value="ACP_syn_III_C"/>
    <property type="match status" value="1"/>
</dbReference>
<feature type="active site" evidence="14">
    <location>
        <position position="284"/>
    </location>
</feature>
<sequence>MPRAVIQGIGHAVPEGRLTNADLERMVDTNDEWIRQRTGIVERRISGPGETTSMLATAAAKEALQNSGVAASELELVICGTVTGDMSFPSVSCLVQDAIGASHAGAYDVGAACAGFIYSLASATAMIESGTMRKVLVIGADTLTKVVDFTDRSTCVLFGDGGGAVVLAAEENTDRGVIKTVLLSDGSGAKHIFVEAGGTRHPMHDPASQGYRSTIFMAGAEVYRFAVKAMGDACCRVLDLAGMDASQVDLFVPHQANLRIITSAAQRLNLPDEKVFLNVQNYGNTSGGSIPLGLYEAVQSGRLKKGMVVMTVGFGAGLVWGANLIRW</sequence>
<keyword evidence="4 14" id="KW-0808">Transferase</keyword>
<dbReference type="SUPFAM" id="SSF53901">
    <property type="entry name" value="Thiolase-like"/>
    <property type="match status" value="1"/>
</dbReference>
<evidence type="ECO:0000256" key="10">
    <source>
        <dbReference type="ARBA" id="ARBA00051096"/>
    </source>
</evidence>
<dbReference type="Pfam" id="PF08545">
    <property type="entry name" value="ACP_syn_III"/>
    <property type="match status" value="1"/>
</dbReference>
<dbReference type="GO" id="GO:0006633">
    <property type="term" value="P:fatty acid biosynthetic process"/>
    <property type="evidence" value="ECO:0007669"/>
    <property type="project" value="UniProtKB-UniRule"/>
</dbReference>
<keyword evidence="6 14" id="KW-0443">Lipid metabolism</keyword>
<protein>
    <recommendedName>
        <fullName evidence="14">Beta-ketoacyl-[acyl-carrier-protein] synthase III</fullName>
        <shortName evidence="14">Beta-ketoacyl-ACP synthase III</shortName>
        <shortName evidence="14">KAS III</shortName>
        <ecNumber evidence="14">2.3.1.180</ecNumber>
    </recommendedName>
    <alternativeName>
        <fullName evidence="14">3-oxoacyl-[acyl-carrier-protein] synthase 3</fullName>
    </alternativeName>
    <alternativeName>
        <fullName evidence="14">3-oxoacyl-[acyl-carrier-protein] synthase III</fullName>
    </alternativeName>
</protein>
<dbReference type="EC" id="2.3.1.180" evidence="14"/>
<comment type="catalytic activity">
    <reaction evidence="12">
        <text>2-methylpropanoyl-CoA + malonyl-[ACP] + H(+) = 4-methyl-3-oxopentanoyl-[ACP] + CO2 + CoA</text>
        <dbReference type="Rhea" id="RHEA:42268"/>
        <dbReference type="Rhea" id="RHEA-COMP:9623"/>
        <dbReference type="Rhea" id="RHEA-COMP:9940"/>
        <dbReference type="ChEBI" id="CHEBI:15378"/>
        <dbReference type="ChEBI" id="CHEBI:16526"/>
        <dbReference type="ChEBI" id="CHEBI:57287"/>
        <dbReference type="ChEBI" id="CHEBI:57338"/>
        <dbReference type="ChEBI" id="CHEBI:78449"/>
        <dbReference type="ChEBI" id="CHEBI:78820"/>
        <dbReference type="EC" id="2.3.1.300"/>
    </reaction>
    <physiologicalReaction direction="left-to-right" evidence="12">
        <dbReference type="Rhea" id="RHEA:42269"/>
    </physiologicalReaction>
</comment>
<dbReference type="InterPro" id="IPR016039">
    <property type="entry name" value="Thiolase-like"/>
</dbReference>
<comment type="catalytic activity">
    <reaction evidence="10">
        <text>malonyl-[ACP] + acetyl-CoA + H(+) = 3-oxobutanoyl-[ACP] + CO2 + CoA</text>
        <dbReference type="Rhea" id="RHEA:12080"/>
        <dbReference type="Rhea" id="RHEA-COMP:9623"/>
        <dbReference type="Rhea" id="RHEA-COMP:9625"/>
        <dbReference type="ChEBI" id="CHEBI:15378"/>
        <dbReference type="ChEBI" id="CHEBI:16526"/>
        <dbReference type="ChEBI" id="CHEBI:57287"/>
        <dbReference type="ChEBI" id="CHEBI:57288"/>
        <dbReference type="ChEBI" id="CHEBI:78449"/>
        <dbReference type="ChEBI" id="CHEBI:78450"/>
        <dbReference type="EC" id="2.3.1.180"/>
    </reaction>
    <physiologicalReaction direction="left-to-right" evidence="10">
        <dbReference type="Rhea" id="RHEA:12081"/>
    </physiologicalReaction>
</comment>
<reference evidence="17" key="1">
    <citation type="submission" date="2020-07" db="EMBL/GenBank/DDBJ databases">
        <title>Huge and variable diversity of episymbiotic CPR bacteria and DPANN archaea in groundwater ecosystems.</title>
        <authorList>
            <person name="He C.Y."/>
            <person name="Keren R."/>
            <person name="Whittaker M."/>
            <person name="Farag I.F."/>
            <person name="Doudna J."/>
            <person name="Cate J.H.D."/>
            <person name="Banfield J.F."/>
        </authorList>
    </citation>
    <scope>NUCLEOTIDE SEQUENCE</scope>
    <source>
        <strain evidence="17">NC_groundwater_17_Pr7_B-0.1um_64_12</strain>
    </source>
</reference>
<comment type="subunit">
    <text evidence="14">Homodimer.</text>
</comment>
<keyword evidence="7 14" id="KW-0275">Fatty acid biosynthesis</keyword>
<gene>
    <name evidence="14" type="primary">fabH</name>
    <name evidence="17" type="ORF">HYR64_00315</name>
</gene>
<dbReference type="GO" id="GO:0005737">
    <property type="term" value="C:cytoplasm"/>
    <property type="evidence" value="ECO:0007669"/>
    <property type="project" value="UniProtKB-SubCell"/>
</dbReference>
<evidence type="ECO:0000313" key="17">
    <source>
        <dbReference type="EMBL" id="MBI1755534.1"/>
    </source>
</evidence>
<evidence type="ECO:0000256" key="4">
    <source>
        <dbReference type="ARBA" id="ARBA00022679"/>
    </source>
</evidence>
<evidence type="ECO:0000256" key="1">
    <source>
        <dbReference type="ARBA" id="ARBA00005194"/>
    </source>
</evidence>
<name>A0A931PSQ0_FIMGI</name>
<feature type="active site" evidence="14">
    <location>
        <position position="113"/>
    </location>
</feature>
<dbReference type="NCBIfam" id="NF006829">
    <property type="entry name" value="PRK09352.1"/>
    <property type="match status" value="1"/>
</dbReference>
<feature type="active site" evidence="14">
    <location>
        <position position="254"/>
    </location>
</feature>
<evidence type="ECO:0000256" key="8">
    <source>
        <dbReference type="ARBA" id="ARBA00023268"/>
    </source>
</evidence>
<feature type="domain" description="Beta-ketoacyl-[acyl-carrier-protein] synthase III C-terminal" evidence="15">
    <location>
        <begin position="238"/>
        <end position="327"/>
    </location>
</feature>
<comment type="domain">
    <text evidence="14">The last Arg residue of the ACP-binding site is essential for the weak association between ACP/AcpP and FabH.</text>
</comment>
<dbReference type="GO" id="GO:0004315">
    <property type="term" value="F:3-oxoacyl-[acyl-carrier-protein] synthase activity"/>
    <property type="evidence" value="ECO:0007669"/>
    <property type="project" value="InterPro"/>
</dbReference>
<comment type="subcellular location">
    <subcellularLocation>
        <location evidence="14">Cytoplasm</location>
    </subcellularLocation>
</comment>
<dbReference type="Proteomes" id="UP000727962">
    <property type="component" value="Unassembled WGS sequence"/>
</dbReference>
<evidence type="ECO:0000256" key="2">
    <source>
        <dbReference type="ARBA" id="ARBA00008642"/>
    </source>
</evidence>
<keyword evidence="8 14" id="KW-0511">Multifunctional enzyme</keyword>
<comment type="function">
    <text evidence="14">Catalyzes the condensation reaction of fatty acid synthesis by the addition to an acyl acceptor of two carbons from malonyl-ACP. Catalyzes the first condensation reaction which initiates fatty acid synthesis and may therefore play a role in governing the total rate of fatty acid production. Possesses both acetoacetyl-ACP synthase and acetyl transacylase activities. Its substrate specificity determines the biosynthesis of branched-chain and/or straight-chain of fatty acids.</text>
</comment>
<evidence type="ECO:0000313" key="18">
    <source>
        <dbReference type="Proteomes" id="UP000727962"/>
    </source>
</evidence>
<evidence type="ECO:0000256" key="14">
    <source>
        <dbReference type="HAMAP-Rule" id="MF_01815"/>
    </source>
</evidence>
<dbReference type="HAMAP" id="MF_01815">
    <property type="entry name" value="FabH"/>
    <property type="match status" value="1"/>
</dbReference>
<dbReference type="CDD" id="cd00830">
    <property type="entry name" value="KAS_III"/>
    <property type="match status" value="1"/>
</dbReference>
<feature type="domain" description="Beta-ketoacyl-[acyl-carrier-protein] synthase III N-terminal" evidence="16">
    <location>
        <begin position="107"/>
        <end position="186"/>
    </location>
</feature>
<evidence type="ECO:0000256" key="12">
    <source>
        <dbReference type="ARBA" id="ARBA00052467"/>
    </source>
</evidence>
<dbReference type="EMBL" id="JACOSL010000003">
    <property type="protein sequence ID" value="MBI1755534.1"/>
    <property type="molecule type" value="Genomic_DNA"/>
</dbReference>
<evidence type="ECO:0000256" key="9">
    <source>
        <dbReference type="ARBA" id="ARBA00023315"/>
    </source>
</evidence>
<keyword evidence="3 14" id="KW-0444">Lipid biosynthesis</keyword>
<comment type="catalytic activity">
    <reaction evidence="13">
        <text>3-methylbutanoyl-CoA + malonyl-[ACP] + H(+) = 5-methyl-3-oxohexanoyl-[ACP] + CO2 + CoA</text>
        <dbReference type="Rhea" id="RHEA:42272"/>
        <dbReference type="Rhea" id="RHEA-COMP:9623"/>
        <dbReference type="Rhea" id="RHEA-COMP:9941"/>
        <dbReference type="ChEBI" id="CHEBI:15378"/>
        <dbReference type="ChEBI" id="CHEBI:16526"/>
        <dbReference type="ChEBI" id="CHEBI:57287"/>
        <dbReference type="ChEBI" id="CHEBI:57345"/>
        <dbReference type="ChEBI" id="CHEBI:78449"/>
        <dbReference type="ChEBI" id="CHEBI:78822"/>
        <dbReference type="EC" id="2.3.1.300"/>
    </reaction>
    <physiologicalReaction direction="left-to-right" evidence="13">
        <dbReference type="Rhea" id="RHEA:42273"/>
    </physiologicalReaction>
</comment>
<evidence type="ECO:0000256" key="6">
    <source>
        <dbReference type="ARBA" id="ARBA00023098"/>
    </source>
</evidence>
<comment type="catalytic activity">
    <reaction evidence="11">
        <text>(2S)-2-methylbutanoyl-CoA + malonyl-[ACP] + H(+) = (4S)-4-methyl-3-oxohexanoyl-[ACP] + CO2 + CoA</text>
        <dbReference type="Rhea" id="RHEA:42276"/>
        <dbReference type="Rhea" id="RHEA-COMP:9623"/>
        <dbReference type="Rhea" id="RHEA-COMP:17148"/>
        <dbReference type="ChEBI" id="CHEBI:15378"/>
        <dbReference type="ChEBI" id="CHEBI:16526"/>
        <dbReference type="ChEBI" id="CHEBI:57287"/>
        <dbReference type="ChEBI" id="CHEBI:78449"/>
        <dbReference type="ChEBI" id="CHEBI:88166"/>
        <dbReference type="ChEBI" id="CHEBI:167462"/>
        <dbReference type="EC" id="2.3.1.300"/>
    </reaction>
    <physiologicalReaction direction="left-to-right" evidence="11">
        <dbReference type="Rhea" id="RHEA:42277"/>
    </physiologicalReaction>
</comment>
<dbReference type="PANTHER" id="PTHR43091">
    <property type="entry name" value="3-OXOACYL-[ACYL-CARRIER-PROTEIN] SYNTHASE"/>
    <property type="match status" value="1"/>
</dbReference>
<dbReference type="InterPro" id="IPR013751">
    <property type="entry name" value="ACP_syn_III_N"/>
</dbReference>
<dbReference type="InterPro" id="IPR013747">
    <property type="entry name" value="ACP_syn_III_C"/>
</dbReference>
<evidence type="ECO:0000256" key="13">
    <source>
        <dbReference type="ARBA" id="ARBA00052985"/>
    </source>
</evidence>
<dbReference type="InterPro" id="IPR004655">
    <property type="entry name" value="FabH"/>
</dbReference>
<dbReference type="FunFam" id="3.40.47.10:FF:000004">
    <property type="entry name" value="3-oxoacyl-[acyl-carrier-protein] synthase 3"/>
    <property type="match status" value="1"/>
</dbReference>
<evidence type="ECO:0000256" key="11">
    <source>
        <dbReference type="ARBA" id="ARBA00052407"/>
    </source>
</evidence>
<dbReference type="Gene3D" id="3.40.47.10">
    <property type="match status" value="1"/>
</dbReference>
<organism evidence="17 18">
    <name type="scientific">Fimbriimonas ginsengisoli</name>
    <dbReference type="NCBI Taxonomy" id="1005039"/>
    <lineage>
        <taxon>Bacteria</taxon>
        <taxon>Bacillati</taxon>
        <taxon>Armatimonadota</taxon>
        <taxon>Fimbriimonadia</taxon>
        <taxon>Fimbriimonadales</taxon>
        <taxon>Fimbriimonadaceae</taxon>
        <taxon>Fimbriimonas</taxon>
    </lineage>
</organism>
<comment type="caution">
    <text evidence="17">The sequence shown here is derived from an EMBL/GenBank/DDBJ whole genome shotgun (WGS) entry which is preliminary data.</text>
</comment>
<keyword evidence="9 14" id="KW-0012">Acyltransferase</keyword>
<evidence type="ECO:0000256" key="3">
    <source>
        <dbReference type="ARBA" id="ARBA00022516"/>
    </source>
</evidence>
<evidence type="ECO:0000256" key="5">
    <source>
        <dbReference type="ARBA" id="ARBA00022832"/>
    </source>
</evidence>
<evidence type="ECO:0000256" key="7">
    <source>
        <dbReference type="ARBA" id="ARBA00023160"/>
    </source>
</evidence>
<proteinExistence type="inferred from homology"/>
<dbReference type="AlphaFoldDB" id="A0A931PSQ0"/>